<dbReference type="PANTHER" id="PTHR35526:SF3">
    <property type="entry name" value="ANTI-SIGMA-F FACTOR RSBW"/>
    <property type="match status" value="1"/>
</dbReference>
<feature type="compositionally biased region" description="Basic and acidic residues" evidence="2">
    <location>
        <begin position="164"/>
        <end position="174"/>
    </location>
</feature>
<name>A0ABP8GGC0_9ACTN</name>
<feature type="region of interest" description="Disordered" evidence="2">
    <location>
        <begin position="152"/>
        <end position="174"/>
    </location>
</feature>
<accession>A0ABP8GGC0</accession>
<dbReference type="InterPro" id="IPR003594">
    <property type="entry name" value="HATPase_dom"/>
</dbReference>
<dbReference type="PANTHER" id="PTHR35526">
    <property type="entry name" value="ANTI-SIGMA-F FACTOR RSBW-RELATED"/>
    <property type="match status" value="1"/>
</dbReference>
<evidence type="ECO:0000313" key="5">
    <source>
        <dbReference type="Proteomes" id="UP001501115"/>
    </source>
</evidence>
<keyword evidence="1" id="KW-0418">Kinase</keyword>
<evidence type="ECO:0000256" key="1">
    <source>
        <dbReference type="ARBA" id="ARBA00022527"/>
    </source>
</evidence>
<organism evidence="4 5">
    <name type="scientific">Streptomyces venetus</name>
    <dbReference type="NCBI Taxonomy" id="1701086"/>
    <lineage>
        <taxon>Bacteria</taxon>
        <taxon>Bacillati</taxon>
        <taxon>Actinomycetota</taxon>
        <taxon>Actinomycetes</taxon>
        <taxon>Kitasatosporales</taxon>
        <taxon>Streptomycetaceae</taxon>
        <taxon>Streptomyces</taxon>
    </lineage>
</organism>
<keyword evidence="1" id="KW-0808">Transferase</keyword>
<dbReference type="EMBL" id="BAABET010000007">
    <property type="protein sequence ID" value="GAA4323804.1"/>
    <property type="molecule type" value="Genomic_DNA"/>
</dbReference>
<sequence length="208" mass="23054">MCPAASRKRASSAPTIFIAEAFLRDRRDRVVVLMAANSPPVRVLSLSRTRTEQLYGCALCFMMTTECHRRPVNDETPRQRFYRRERQSVPAARAFVQEALRDWRGYGRADDVLLCVSELATNALVHGVPPGRGFLLRLVPYGEGGGVRVEVHDSGDGGAPVLPQRDDGEPREGGRGLLLVSELADKWGVEERCPGKIVWCEFAGPGHR</sequence>
<comment type="caution">
    <text evidence="4">The sequence shown here is derived from an EMBL/GenBank/DDBJ whole genome shotgun (WGS) entry which is preliminary data.</text>
</comment>
<evidence type="ECO:0000259" key="3">
    <source>
        <dbReference type="Pfam" id="PF13581"/>
    </source>
</evidence>
<dbReference type="CDD" id="cd16936">
    <property type="entry name" value="HATPase_RsbW-like"/>
    <property type="match status" value="1"/>
</dbReference>
<evidence type="ECO:0000256" key="2">
    <source>
        <dbReference type="SAM" id="MobiDB-lite"/>
    </source>
</evidence>
<dbReference type="InterPro" id="IPR050267">
    <property type="entry name" value="Anti-sigma-factor_SerPK"/>
</dbReference>
<keyword evidence="5" id="KW-1185">Reference proteome</keyword>
<dbReference type="SUPFAM" id="SSF55874">
    <property type="entry name" value="ATPase domain of HSP90 chaperone/DNA topoisomerase II/histidine kinase"/>
    <property type="match status" value="1"/>
</dbReference>
<feature type="domain" description="Histidine kinase/HSP90-like ATPase" evidence="3">
    <location>
        <begin position="87"/>
        <end position="199"/>
    </location>
</feature>
<dbReference type="Pfam" id="PF13581">
    <property type="entry name" value="HATPase_c_2"/>
    <property type="match status" value="1"/>
</dbReference>
<keyword evidence="1" id="KW-0723">Serine/threonine-protein kinase</keyword>
<reference evidence="5" key="1">
    <citation type="journal article" date="2019" name="Int. J. Syst. Evol. Microbiol.">
        <title>The Global Catalogue of Microorganisms (GCM) 10K type strain sequencing project: providing services to taxonomists for standard genome sequencing and annotation.</title>
        <authorList>
            <consortium name="The Broad Institute Genomics Platform"/>
            <consortium name="The Broad Institute Genome Sequencing Center for Infectious Disease"/>
            <person name="Wu L."/>
            <person name="Ma J."/>
        </authorList>
    </citation>
    <scope>NUCLEOTIDE SEQUENCE [LARGE SCALE GENOMIC DNA]</scope>
    <source>
        <strain evidence="5">JCM 31290</strain>
    </source>
</reference>
<gene>
    <name evidence="4" type="ORF">GCM10023086_49870</name>
</gene>
<proteinExistence type="predicted"/>
<dbReference type="Proteomes" id="UP001501115">
    <property type="component" value="Unassembled WGS sequence"/>
</dbReference>
<protein>
    <recommendedName>
        <fullName evidence="3">Histidine kinase/HSP90-like ATPase domain-containing protein</fullName>
    </recommendedName>
</protein>
<evidence type="ECO:0000313" key="4">
    <source>
        <dbReference type="EMBL" id="GAA4323804.1"/>
    </source>
</evidence>
<dbReference type="Gene3D" id="3.30.565.10">
    <property type="entry name" value="Histidine kinase-like ATPase, C-terminal domain"/>
    <property type="match status" value="1"/>
</dbReference>
<dbReference type="InterPro" id="IPR036890">
    <property type="entry name" value="HATPase_C_sf"/>
</dbReference>